<feature type="transmembrane region" description="Helical" evidence="6">
    <location>
        <begin position="185"/>
        <end position="206"/>
    </location>
</feature>
<evidence type="ECO:0000256" key="6">
    <source>
        <dbReference type="SAM" id="Phobius"/>
    </source>
</evidence>
<sequence length="313" mass="33638">MASDWKIRLGLIASFVLICLIWGSTFMAIRIGVQDLPPWLMAGTRFLLAGGLLAAVAFLAGQRPGTRSDWVTATVMAILMVAVGNGFVTWAEQWVPSNKAALLITTGAMWITLFGAIGAKGHRITLRIGTGLVVGFSGAIMMLAPENGLDTGYLWAQIVILISSVGWAIGTTYRRNVRVSTGPLMFAAMQMGLGGLLLTVVGLLNGEWGQWQWTLPGTLAWLYLTIFGSCIAYAFYVWLIDRTTPARLGATAYIVPAIATVMGWLFLGEALEGIQFIGVFVIILGVVLVTAPASRRRGRAAETAIDDDGMKRP</sequence>
<dbReference type="Proteomes" id="UP001239019">
    <property type="component" value="Unassembled WGS sequence"/>
</dbReference>
<feature type="domain" description="EamA" evidence="7">
    <location>
        <begin position="155"/>
        <end position="290"/>
    </location>
</feature>
<evidence type="ECO:0000256" key="1">
    <source>
        <dbReference type="ARBA" id="ARBA00004141"/>
    </source>
</evidence>
<keyword evidence="9" id="KW-1185">Reference proteome</keyword>
<evidence type="ECO:0000256" key="2">
    <source>
        <dbReference type="ARBA" id="ARBA00007362"/>
    </source>
</evidence>
<evidence type="ECO:0000256" key="3">
    <source>
        <dbReference type="ARBA" id="ARBA00022692"/>
    </source>
</evidence>
<evidence type="ECO:0000313" key="9">
    <source>
        <dbReference type="Proteomes" id="UP001239019"/>
    </source>
</evidence>
<dbReference type="RefSeq" id="WP_306728177.1">
    <property type="nucleotide sequence ID" value="NZ_JAVDDT010000004.1"/>
</dbReference>
<dbReference type="Pfam" id="PF00892">
    <property type="entry name" value="EamA"/>
    <property type="match status" value="2"/>
</dbReference>
<keyword evidence="3 6" id="KW-0812">Transmembrane</keyword>
<comment type="caution">
    <text evidence="8">The sequence shown here is derived from an EMBL/GenBank/DDBJ whole genome shotgun (WGS) entry which is preliminary data.</text>
</comment>
<comment type="subcellular location">
    <subcellularLocation>
        <location evidence="1">Membrane</location>
        <topology evidence="1">Multi-pass membrane protein</topology>
    </subcellularLocation>
</comment>
<feature type="transmembrane region" description="Helical" evidence="6">
    <location>
        <begin position="154"/>
        <end position="173"/>
    </location>
</feature>
<feature type="transmembrane region" description="Helical" evidence="6">
    <location>
        <begin position="12"/>
        <end position="33"/>
    </location>
</feature>
<feature type="domain" description="EamA" evidence="7">
    <location>
        <begin position="14"/>
        <end position="143"/>
    </location>
</feature>
<name>A0ABU0W6U6_9GAMM</name>
<comment type="similarity">
    <text evidence="2">Belongs to the EamA transporter family.</text>
</comment>
<feature type="transmembrane region" description="Helical" evidence="6">
    <location>
        <begin position="250"/>
        <end position="267"/>
    </location>
</feature>
<evidence type="ECO:0000259" key="7">
    <source>
        <dbReference type="Pfam" id="PF00892"/>
    </source>
</evidence>
<gene>
    <name evidence="8" type="ORF">RBH19_07320</name>
</gene>
<dbReference type="InterPro" id="IPR037185">
    <property type="entry name" value="EmrE-like"/>
</dbReference>
<dbReference type="InterPro" id="IPR000620">
    <property type="entry name" value="EamA_dom"/>
</dbReference>
<evidence type="ECO:0000313" key="8">
    <source>
        <dbReference type="EMBL" id="MDQ2069677.1"/>
    </source>
</evidence>
<evidence type="ECO:0000256" key="4">
    <source>
        <dbReference type="ARBA" id="ARBA00022989"/>
    </source>
</evidence>
<feature type="transmembrane region" description="Helical" evidence="6">
    <location>
        <begin position="39"/>
        <end position="58"/>
    </location>
</feature>
<dbReference type="PANTHER" id="PTHR32322">
    <property type="entry name" value="INNER MEMBRANE TRANSPORTER"/>
    <property type="match status" value="1"/>
</dbReference>
<reference evidence="8 9" key="1">
    <citation type="submission" date="2023-08" db="EMBL/GenBank/DDBJ databases">
        <title>Whole-genome sequencing of halo(alkali)philic microorganisms from hypersaline lakes.</title>
        <authorList>
            <person name="Sorokin D.Y."/>
            <person name="Abbas B."/>
            <person name="Merkel A.Y."/>
        </authorList>
    </citation>
    <scope>NUCLEOTIDE SEQUENCE [LARGE SCALE GENOMIC DNA]</scope>
    <source>
        <strain evidence="8 9">AB-CW4</strain>
    </source>
</reference>
<protein>
    <submittedName>
        <fullName evidence="8">EamA family transporter</fullName>
    </submittedName>
</protein>
<feature type="transmembrane region" description="Helical" evidence="6">
    <location>
        <begin position="70"/>
        <end position="88"/>
    </location>
</feature>
<keyword evidence="4 6" id="KW-1133">Transmembrane helix</keyword>
<feature type="transmembrane region" description="Helical" evidence="6">
    <location>
        <begin position="124"/>
        <end position="142"/>
    </location>
</feature>
<feature type="transmembrane region" description="Helical" evidence="6">
    <location>
        <begin position="273"/>
        <end position="291"/>
    </location>
</feature>
<accession>A0ABU0W6U6</accession>
<feature type="transmembrane region" description="Helical" evidence="6">
    <location>
        <begin position="218"/>
        <end position="238"/>
    </location>
</feature>
<dbReference type="PANTHER" id="PTHR32322:SF2">
    <property type="entry name" value="EAMA DOMAIN-CONTAINING PROTEIN"/>
    <property type="match status" value="1"/>
</dbReference>
<dbReference type="EMBL" id="JAVDDT010000004">
    <property type="protein sequence ID" value="MDQ2069677.1"/>
    <property type="molecule type" value="Genomic_DNA"/>
</dbReference>
<keyword evidence="5 6" id="KW-0472">Membrane</keyword>
<proteinExistence type="inferred from homology"/>
<feature type="transmembrane region" description="Helical" evidence="6">
    <location>
        <begin position="100"/>
        <end position="117"/>
    </location>
</feature>
<evidence type="ECO:0000256" key="5">
    <source>
        <dbReference type="ARBA" id="ARBA00023136"/>
    </source>
</evidence>
<dbReference type="SUPFAM" id="SSF103481">
    <property type="entry name" value="Multidrug resistance efflux transporter EmrE"/>
    <property type="match status" value="2"/>
</dbReference>
<organism evidence="8 9">
    <name type="scientific">Natronospira bacteriovora</name>
    <dbReference type="NCBI Taxonomy" id="3069753"/>
    <lineage>
        <taxon>Bacteria</taxon>
        <taxon>Pseudomonadati</taxon>
        <taxon>Pseudomonadota</taxon>
        <taxon>Gammaproteobacteria</taxon>
        <taxon>Natronospirales</taxon>
        <taxon>Natronospiraceae</taxon>
        <taxon>Natronospira</taxon>
    </lineage>
</organism>
<dbReference type="InterPro" id="IPR050638">
    <property type="entry name" value="AA-Vitamin_Transporters"/>
</dbReference>